<keyword evidence="2" id="KW-0812">Transmembrane</keyword>
<evidence type="ECO:0000313" key="4">
    <source>
        <dbReference type="Proteomes" id="UP001166286"/>
    </source>
</evidence>
<reference evidence="3" key="1">
    <citation type="submission" date="2023-03" db="EMBL/GenBank/DDBJ databases">
        <title>Complete genome of Cladonia borealis.</title>
        <authorList>
            <person name="Park H."/>
        </authorList>
    </citation>
    <scope>NUCLEOTIDE SEQUENCE</scope>
    <source>
        <strain evidence="3">ANT050790</strain>
    </source>
</reference>
<organism evidence="3 4">
    <name type="scientific">Cladonia borealis</name>
    <dbReference type="NCBI Taxonomy" id="184061"/>
    <lineage>
        <taxon>Eukaryota</taxon>
        <taxon>Fungi</taxon>
        <taxon>Dikarya</taxon>
        <taxon>Ascomycota</taxon>
        <taxon>Pezizomycotina</taxon>
        <taxon>Lecanoromycetes</taxon>
        <taxon>OSLEUM clade</taxon>
        <taxon>Lecanoromycetidae</taxon>
        <taxon>Lecanorales</taxon>
        <taxon>Lecanorineae</taxon>
        <taxon>Cladoniaceae</taxon>
        <taxon>Cladonia</taxon>
    </lineage>
</organism>
<feature type="compositionally biased region" description="Low complexity" evidence="1">
    <location>
        <begin position="124"/>
        <end position="140"/>
    </location>
</feature>
<keyword evidence="2" id="KW-1133">Transmembrane helix</keyword>
<evidence type="ECO:0000256" key="2">
    <source>
        <dbReference type="SAM" id="Phobius"/>
    </source>
</evidence>
<protein>
    <recommendedName>
        <fullName evidence="5">Apple domain-containing protein</fullName>
    </recommendedName>
</protein>
<sequence>MGRNVNDDAPSGIEVVAPAGLEKVSPSHIEFEDKYYNQNGQQLIIESNTPISQSTKPDRRVYGYRPGFWILSIIIIICLAVALGAGLGAGLPAQHNCTMTDNLKITSASPSATNAPQLNPSPAPANATASPTSTQPSCPTINDTTYTATKKPLPTLPFAVQIQNASLEFKIFCNTDWVFGSFPDGVWDLQYISNVSSLQDCIDACALYTWQAYSLTYNLTGCTGAVWSNGRGGQLNDASPDVCVLKANINIESFNDSNGVPGYDGAVLLFE</sequence>
<feature type="region of interest" description="Disordered" evidence="1">
    <location>
        <begin position="108"/>
        <end position="141"/>
    </location>
</feature>
<evidence type="ECO:0008006" key="5">
    <source>
        <dbReference type="Google" id="ProtNLM"/>
    </source>
</evidence>
<dbReference type="Proteomes" id="UP001166286">
    <property type="component" value="Unassembled WGS sequence"/>
</dbReference>
<dbReference type="AlphaFoldDB" id="A0AA39V8V7"/>
<feature type="compositionally biased region" description="Polar residues" evidence="1">
    <location>
        <begin position="108"/>
        <end position="118"/>
    </location>
</feature>
<feature type="transmembrane region" description="Helical" evidence="2">
    <location>
        <begin position="68"/>
        <end position="91"/>
    </location>
</feature>
<evidence type="ECO:0000256" key="1">
    <source>
        <dbReference type="SAM" id="MobiDB-lite"/>
    </source>
</evidence>
<dbReference type="EMBL" id="JAFEKC020000006">
    <property type="protein sequence ID" value="KAK0513705.1"/>
    <property type="molecule type" value="Genomic_DNA"/>
</dbReference>
<comment type="caution">
    <text evidence="3">The sequence shown here is derived from an EMBL/GenBank/DDBJ whole genome shotgun (WGS) entry which is preliminary data.</text>
</comment>
<evidence type="ECO:0000313" key="3">
    <source>
        <dbReference type="EMBL" id="KAK0513705.1"/>
    </source>
</evidence>
<keyword evidence="2" id="KW-0472">Membrane</keyword>
<name>A0AA39V8V7_9LECA</name>
<accession>A0AA39V8V7</accession>
<proteinExistence type="predicted"/>
<gene>
    <name evidence="3" type="ORF">JMJ35_003427</name>
</gene>
<keyword evidence="4" id="KW-1185">Reference proteome</keyword>